<evidence type="ECO:0000259" key="8">
    <source>
        <dbReference type="Pfam" id="PF24621"/>
    </source>
</evidence>
<keyword evidence="3" id="KW-0479">Metal-binding</keyword>
<accession>A0A7C9NCG2</accession>
<dbReference type="InterPro" id="IPR056179">
    <property type="entry name" value="DHQS_C"/>
</dbReference>
<evidence type="ECO:0000313" key="9">
    <source>
        <dbReference type="EMBL" id="NBI34488.1"/>
    </source>
</evidence>
<dbReference type="GO" id="GO:0046872">
    <property type="term" value="F:metal ion binding"/>
    <property type="evidence" value="ECO:0007669"/>
    <property type="project" value="UniProtKB-KW"/>
</dbReference>
<evidence type="ECO:0000256" key="4">
    <source>
        <dbReference type="ARBA" id="ARBA00023027"/>
    </source>
</evidence>
<dbReference type="InterPro" id="IPR030963">
    <property type="entry name" value="DHQ_synth_fam"/>
</dbReference>
<dbReference type="InterPro" id="IPR030960">
    <property type="entry name" value="DHQS/DOIS_N"/>
</dbReference>
<dbReference type="PANTHER" id="PTHR43622">
    <property type="entry name" value="3-DEHYDROQUINATE SYNTHASE"/>
    <property type="match status" value="1"/>
</dbReference>
<comment type="caution">
    <text evidence="9">The sequence shown here is derived from an EMBL/GenBank/DDBJ whole genome shotgun (WGS) entry which is preliminary data.</text>
</comment>
<reference evidence="9" key="1">
    <citation type="submission" date="2018-08" db="EMBL/GenBank/DDBJ databases">
        <title>Murine metabolic-syndrome-specific gut microbial biobank.</title>
        <authorList>
            <person name="Liu C."/>
        </authorList>
    </citation>
    <scope>NUCLEOTIDE SEQUENCE [LARGE SCALE GENOMIC DNA]</scope>
    <source>
        <strain evidence="9">Z82</strain>
    </source>
</reference>
<sequence length="355" mass="37975">MIVHASIKDYEVRFEDSFENVAAALAEGAPFVVVDRRVHALYPHLFEAVASDRLFLLDAVEEKKVVDSVLDICRAMAAMGAKRNARLVSVGGGITQDVTGFAANILYRGIAWVFVPTTLLAACDSCIGGKTSLNFEGYKNLLGTLYPPDRILIAPSFFETLSEADLASGLGEVVKFNVMGGSDALSELEASIDGLLALDPETVNRFVRRSLEFKRGIIEEDEFDGGRRVLLNFAHTFGHAFEASSSYAIPHGSAVALGMVAADAVSASRGMLSAELRVRIEALVAKIMPPFAPALIDDGAVLSAIMSDKKQTGQGITAVLLDENLELEVVHDMAPAEVALGCAAARRFLEGVRQA</sequence>
<dbReference type="InterPro" id="IPR050071">
    <property type="entry name" value="Dehydroquinate_synthase"/>
</dbReference>
<dbReference type="Pfam" id="PF24621">
    <property type="entry name" value="DHQS_C"/>
    <property type="match status" value="1"/>
</dbReference>
<evidence type="ECO:0000256" key="3">
    <source>
        <dbReference type="ARBA" id="ARBA00022723"/>
    </source>
</evidence>
<dbReference type="EMBL" id="QWKH01000030">
    <property type="protein sequence ID" value="NBI34488.1"/>
    <property type="molecule type" value="Genomic_DNA"/>
</dbReference>
<evidence type="ECO:0000259" key="7">
    <source>
        <dbReference type="Pfam" id="PF01761"/>
    </source>
</evidence>
<dbReference type="InterPro" id="IPR030957">
    <property type="entry name" value="Put_AroB"/>
</dbReference>
<keyword evidence="4" id="KW-0520">NAD</keyword>
<gene>
    <name evidence="9" type="ORF">D1639_05480</name>
</gene>
<keyword evidence="5" id="KW-0456">Lyase</keyword>
<protein>
    <submittedName>
        <fullName evidence="9">3-dehydroquinate synthase</fullName>
    </submittedName>
</protein>
<feature type="domain" description="3-dehydroquinate synthase C-terminal" evidence="8">
    <location>
        <begin position="169"/>
        <end position="310"/>
    </location>
</feature>
<dbReference type="Gene3D" id="1.20.1090.10">
    <property type="entry name" value="Dehydroquinate synthase-like - alpha domain"/>
    <property type="match status" value="1"/>
</dbReference>
<evidence type="ECO:0000256" key="6">
    <source>
        <dbReference type="ARBA" id="ARBA00023285"/>
    </source>
</evidence>
<comment type="cofactor">
    <cofactor evidence="2">
        <name>Co(2+)</name>
        <dbReference type="ChEBI" id="CHEBI:48828"/>
    </cofactor>
</comment>
<organism evidence="9">
    <name type="scientific">Muribaculaceae bacterium Z82</name>
    <dbReference type="NCBI Taxonomy" id="2304548"/>
    <lineage>
        <taxon>Bacteria</taxon>
        <taxon>Pseudomonadati</taxon>
        <taxon>Bacteroidota</taxon>
        <taxon>Bacteroidia</taxon>
        <taxon>Bacteroidales</taxon>
        <taxon>Muribaculaceae</taxon>
    </lineage>
</organism>
<dbReference type="PIRSF" id="PIRSF001455">
    <property type="entry name" value="DHQ_synth"/>
    <property type="match status" value="1"/>
</dbReference>
<feature type="domain" description="3-dehydroquinate synthase N-terminal" evidence="7">
    <location>
        <begin position="57"/>
        <end position="166"/>
    </location>
</feature>
<proteinExistence type="predicted"/>
<name>A0A7C9NCG2_9BACT</name>
<dbReference type="SUPFAM" id="SSF56796">
    <property type="entry name" value="Dehydroquinate synthase-like"/>
    <property type="match status" value="1"/>
</dbReference>
<keyword evidence="6" id="KW-0170">Cobalt</keyword>
<comment type="cofactor">
    <cofactor evidence="1">
        <name>NAD(+)</name>
        <dbReference type="ChEBI" id="CHEBI:57540"/>
    </cofactor>
</comment>
<dbReference type="NCBIfam" id="TIGR04425">
    <property type="entry name" value="P_lya_rel_AroB"/>
    <property type="match status" value="1"/>
</dbReference>
<evidence type="ECO:0000256" key="2">
    <source>
        <dbReference type="ARBA" id="ARBA00001941"/>
    </source>
</evidence>
<dbReference type="AlphaFoldDB" id="A0A7C9NCG2"/>
<dbReference type="Gene3D" id="3.40.50.1970">
    <property type="match status" value="1"/>
</dbReference>
<dbReference type="GO" id="GO:0003856">
    <property type="term" value="F:3-dehydroquinate synthase activity"/>
    <property type="evidence" value="ECO:0007669"/>
    <property type="project" value="TreeGrafter"/>
</dbReference>
<dbReference type="Pfam" id="PF01761">
    <property type="entry name" value="DHQ_synthase"/>
    <property type="match status" value="1"/>
</dbReference>
<evidence type="ECO:0000256" key="5">
    <source>
        <dbReference type="ARBA" id="ARBA00023239"/>
    </source>
</evidence>
<dbReference type="GO" id="GO:0009073">
    <property type="term" value="P:aromatic amino acid family biosynthetic process"/>
    <property type="evidence" value="ECO:0007669"/>
    <property type="project" value="InterPro"/>
</dbReference>
<evidence type="ECO:0000256" key="1">
    <source>
        <dbReference type="ARBA" id="ARBA00001911"/>
    </source>
</evidence>
<dbReference type="CDD" id="cd08195">
    <property type="entry name" value="DHQS"/>
    <property type="match status" value="1"/>
</dbReference>
<dbReference type="PANTHER" id="PTHR43622:SF1">
    <property type="entry name" value="3-DEHYDROQUINATE SYNTHASE"/>
    <property type="match status" value="1"/>
</dbReference>